<evidence type="ECO:0000313" key="1">
    <source>
        <dbReference type="EMBL" id="KAK5111033.1"/>
    </source>
</evidence>
<evidence type="ECO:0000313" key="2">
    <source>
        <dbReference type="Proteomes" id="UP001310890"/>
    </source>
</evidence>
<name>A0AAN7TDF3_9PEZI</name>
<accession>A0AAN7TDF3</accession>
<sequence length="117" mass="12700">MASSPPSAGFTPVNEMIASHTLASSIMSSHNHLSNENGILDNEEMSRLQRFVSNPEAEREPILRETGLGNVVWEQGGRFEGSLVGFIALRYGSAQGDVFTGEEMGGLGEWFGRGRRS</sequence>
<organism evidence="1 2">
    <name type="scientific">Meristemomyces frigidus</name>
    <dbReference type="NCBI Taxonomy" id="1508187"/>
    <lineage>
        <taxon>Eukaryota</taxon>
        <taxon>Fungi</taxon>
        <taxon>Dikarya</taxon>
        <taxon>Ascomycota</taxon>
        <taxon>Pezizomycotina</taxon>
        <taxon>Dothideomycetes</taxon>
        <taxon>Dothideomycetidae</taxon>
        <taxon>Mycosphaerellales</taxon>
        <taxon>Teratosphaeriaceae</taxon>
        <taxon>Meristemomyces</taxon>
    </lineage>
</organism>
<dbReference type="AlphaFoldDB" id="A0AAN7TDF3"/>
<reference evidence="1" key="1">
    <citation type="submission" date="2023-08" db="EMBL/GenBank/DDBJ databases">
        <title>Black Yeasts Isolated from many extreme environments.</title>
        <authorList>
            <person name="Coleine C."/>
            <person name="Stajich J.E."/>
            <person name="Selbmann L."/>
        </authorList>
    </citation>
    <scope>NUCLEOTIDE SEQUENCE</scope>
    <source>
        <strain evidence="1">CCFEE 5401</strain>
    </source>
</reference>
<proteinExistence type="predicted"/>
<dbReference type="Proteomes" id="UP001310890">
    <property type="component" value="Unassembled WGS sequence"/>
</dbReference>
<protein>
    <submittedName>
        <fullName evidence="1">Uncharacterized protein</fullName>
    </submittedName>
</protein>
<gene>
    <name evidence="1" type="ORF">LTR62_005408</name>
</gene>
<comment type="caution">
    <text evidence="1">The sequence shown here is derived from an EMBL/GenBank/DDBJ whole genome shotgun (WGS) entry which is preliminary data.</text>
</comment>
<dbReference type="EMBL" id="JAVRRL010000043">
    <property type="protein sequence ID" value="KAK5111033.1"/>
    <property type="molecule type" value="Genomic_DNA"/>
</dbReference>